<evidence type="ECO:0000313" key="5">
    <source>
        <dbReference type="EMBL" id="MFE8695730.1"/>
    </source>
</evidence>
<dbReference type="PANTHER" id="PTHR22911">
    <property type="entry name" value="ACYL-MALONYL CONDENSING ENZYME-RELATED"/>
    <property type="match status" value="1"/>
</dbReference>
<dbReference type="EMBL" id="JBIACJ010000002">
    <property type="protein sequence ID" value="MFE8695730.1"/>
    <property type="molecule type" value="Genomic_DNA"/>
</dbReference>
<name>A0ABW6JY92_9BACI</name>
<feature type="transmembrane region" description="Helical" evidence="3">
    <location>
        <begin position="37"/>
        <end position="57"/>
    </location>
</feature>
<sequence>MKKILPYLMIASGASLWGIIAYFVKGLADYGFTSMEIVAIRVIYAAIFLLLIGVARYRNQMKLKSLTDLRLFVGTGIFSIVFFNFCYFTTISQMNISIAVILLYTAPAFVTVLSFIFLKESLTLPKILAVAGTIMGCVLIAGITSGQSDITMLGIITGLGSGLFYALYTIFGKFALMKYKPFTITMYTFLVAAVSLIPVTKLWQKLDLLLNGEVLLYSIGLGLIPTVIAYFLYTWGLEKTEGSKAAIIATIEPVVATLLGVFLYGEKLVAIQLAGALLILSSVIIVNLSFGKKKITKSVEETV</sequence>
<feature type="transmembrane region" description="Helical" evidence="3">
    <location>
        <begin position="69"/>
        <end position="90"/>
    </location>
</feature>
<dbReference type="Pfam" id="PF00892">
    <property type="entry name" value="EamA"/>
    <property type="match status" value="2"/>
</dbReference>
<feature type="domain" description="EamA" evidence="4">
    <location>
        <begin position="153"/>
        <end position="287"/>
    </location>
</feature>
<proteinExistence type="inferred from homology"/>
<dbReference type="Gene3D" id="1.10.3730.20">
    <property type="match status" value="2"/>
</dbReference>
<dbReference type="InterPro" id="IPR037185">
    <property type="entry name" value="EmrE-like"/>
</dbReference>
<evidence type="ECO:0000259" key="4">
    <source>
        <dbReference type="Pfam" id="PF00892"/>
    </source>
</evidence>
<reference evidence="5 6" key="1">
    <citation type="submission" date="2024-08" db="EMBL/GenBank/DDBJ databases">
        <title>Two novel Cytobacillus novel species.</title>
        <authorList>
            <person name="Liu G."/>
        </authorList>
    </citation>
    <scope>NUCLEOTIDE SEQUENCE [LARGE SCALE GENOMIC DNA]</scope>
    <source>
        <strain evidence="5 6">FJAT-53684</strain>
    </source>
</reference>
<keyword evidence="3" id="KW-0812">Transmembrane</keyword>
<feature type="transmembrane region" description="Helical" evidence="3">
    <location>
        <begin position="127"/>
        <end position="144"/>
    </location>
</feature>
<evidence type="ECO:0000313" key="6">
    <source>
        <dbReference type="Proteomes" id="UP001601058"/>
    </source>
</evidence>
<feature type="transmembrane region" description="Helical" evidence="3">
    <location>
        <begin position="245"/>
        <end position="264"/>
    </location>
</feature>
<feature type="transmembrane region" description="Helical" evidence="3">
    <location>
        <begin position="215"/>
        <end position="233"/>
    </location>
</feature>
<feature type="transmembrane region" description="Helical" evidence="3">
    <location>
        <begin position="150"/>
        <end position="170"/>
    </location>
</feature>
<dbReference type="RefSeq" id="WP_389216352.1">
    <property type="nucleotide sequence ID" value="NZ_JBIACJ010000002.1"/>
</dbReference>
<dbReference type="PANTHER" id="PTHR22911:SF79">
    <property type="entry name" value="MOBA-LIKE NTP TRANSFERASE DOMAIN-CONTAINING PROTEIN"/>
    <property type="match status" value="1"/>
</dbReference>
<evidence type="ECO:0000256" key="3">
    <source>
        <dbReference type="SAM" id="Phobius"/>
    </source>
</evidence>
<accession>A0ABW6JY92</accession>
<evidence type="ECO:0000256" key="2">
    <source>
        <dbReference type="ARBA" id="ARBA00007362"/>
    </source>
</evidence>
<feature type="transmembrane region" description="Helical" evidence="3">
    <location>
        <begin position="182"/>
        <end position="203"/>
    </location>
</feature>
<feature type="domain" description="EamA" evidence="4">
    <location>
        <begin position="7"/>
        <end position="141"/>
    </location>
</feature>
<dbReference type="InterPro" id="IPR000620">
    <property type="entry name" value="EamA_dom"/>
</dbReference>
<organism evidence="5 6">
    <name type="scientific">Cytobacillus mangrovibacter</name>
    <dbReference type="NCBI Taxonomy" id="3299024"/>
    <lineage>
        <taxon>Bacteria</taxon>
        <taxon>Bacillati</taxon>
        <taxon>Bacillota</taxon>
        <taxon>Bacilli</taxon>
        <taxon>Bacillales</taxon>
        <taxon>Bacillaceae</taxon>
        <taxon>Cytobacillus</taxon>
    </lineage>
</organism>
<gene>
    <name evidence="5" type="ORF">ACFYKT_05060</name>
</gene>
<keyword evidence="6" id="KW-1185">Reference proteome</keyword>
<feature type="transmembrane region" description="Helical" evidence="3">
    <location>
        <begin position="7"/>
        <end position="25"/>
    </location>
</feature>
<comment type="similarity">
    <text evidence="2">Belongs to the EamA transporter family.</text>
</comment>
<feature type="transmembrane region" description="Helical" evidence="3">
    <location>
        <begin position="270"/>
        <end position="290"/>
    </location>
</feature>
<keyword evidence="3" id="KW-0472">Membrane</keyword>
<comment type="caution">
    <text evidence="5">The sequence shown here is derived from an EMBL/GenBank/DDBJ whole genome shotgun (WGS) entry which is preliminary data.</text>
</comment>
<dbReference type="SUPFAM" id="SSF103481">
    <property type="entry name" value="Multidrug resistance efflux transporter EmrE"/>
    <property type="match status" value="2"/>
</dbReference>
<comment type="subcellular location">
    <subcellularLocation>
        <location evidence="1">Endomembrane system</location>
        <topology evidence="1">Multi-pass membrane protein</topology>
    </subcellularLocation>
</comment>
<evidence type="ECO:0000256" key="1">
    <source>
        <dbReference type="ARBA" id="ARBA00004127"/>
    </source>
</evidence>
<feature type="transmembrane region" description="Helical" evidence="3">
    <location>
        <begin position="96"/>
        <end position="118"/>
    </location>
</feature>
<protein>
    <submittedName>
        <fullName evidence="5">DMT family transporter</fullName>
    </submittedName>
</protein>
<dbReference type="Proteomes" id="UP001601058">
    <property type="component" value="Unassembled WGS sequence"/>
</dbReference>
<keyword evidence="3" id="KW-1133">Transmembrane helix</keyword>